<dbReference type="InterPro" id="IPR013022">
    <property type="entry name" value="Xyl_isomerase-like_TIM-brl"/>
</dbReference>
<dbReference type="NCBIfam" id="TIGR00587">
    <property type="entry name" value="nfo"/>
    <property type="match status" value="1"/>
</dbReference>
<dbReference type="SUPFAM" id="SSF51658">
    <property type="entry name" value="Xylose isomerase-like"/>
    <property type="match status" value="1"/>
</dbReference>
<dbReference type="HAMAP" id="MF_00152">
    <property type="entry name" value="Nfo"/>
    <property type="match status" value="1"/>
</dbReference>
<feature type="binding site" evidence="9">
    <location>
        <position position="67"/>
    </location>
    <ligand>
        <name>Zn(2+)</name>
        <dbReference type="ChEBI" id="CHEBI:29105"/>
        <label>1</label>
    </ligand>
</feature>
<feature type="domain" description="Xylose isomerase-like TIM barrel" evidence="10">
    <location>
        <begin position="18"/>
        <end position="265"/>
    </location>
</feature>
<comment type="cofactor">
    <cofactor evidence="9">
        <name>Zn(2+)</name>
        <dbReference type="ChEBI" id="CHEBI:29105"/>
    </cofactor>
    <text evidence="9">Binds 3 Zn(2+) ions.</text>
</comment>
<accession>A0A5C5WCK7</accession>
<dbReference type="EC" id="3.1.21.2" evidence="9"/>
<keyword evidence="12" id="KW-1185">Reference proteome</keyword>
<reference evidence="11 12" key="1">
    <citation type="submission" date="2019-02" db="EMBL/GenBank/DDBJ databases">
        <title>Deep-cultivation of Planctomycetes and their phenomic and genomic characterization uncovers novel biology.</title>
        <authorList>
            <person name="Wiegand S."/>
            <person name="Jogler M."/>
            <person name="Boedeker C."/>
            <person name="Pinto D."/>
            <person name="Vollmers J."/>
            <person name="Rivas-Marin E."/>
            <person name="Kohn T."/>
            <person name="Peeters S.H."/>
            <person name="Heuer A."/>
            <person name="Rast P."/>
            <person name="Oberbeckmann S."/>
            <person name="Bunk B."/>
            <person name="Jeske O."/>
            <person name="Meyerdierks A."/>
            <person name="Storesund J.E."/>
            <person name="Kallscheuer N."/>
            <person name="Luecker S."/>
            <person name="Lage O.M."/>
            <person name="Pohl T."/>
            <person name="Merkel B.J."/>
            <person name="Hornburger P."/>
            <person name="Mueller R.-W."/>
            <person name="Bruemmer F."/>
            <person name="Labrenz M."/>
            <person name="Spormann A.M."/>
            <person name="Op Den Camp H."/>
            <person name="Overmann J."/>
            <person name="Amann R."/>
            <person name="Jetten M.S.M."/>
            <person name="Mascher T."/>
            <person name="Medema M.H."/>
            <person name="Devos D.P."/>
            <person name="Kaster A.-K."/>
            <person name="Ovreas L."/>
            <person name="Rohde M."/>
            <person name="Galperin M.Y."/>
            <person name="Jogler C."/>
        </authorList>
    </citation>
    <scope>NUCLEOTIDE SEQUENCE [LARGE SCALE GENOMIC DNA]</scope>
    <source>
        <strain evidence="11 12">Pla111</strain>
    </source>
</reference>
<dbReference type="GO" id="GO:0008833">
    <property type="term" value="F:deoxyribonuclease IV (phage-T4-induced) activity"/>
    <property type="evidence" value="ECO:0007669"/>
    <property type="project" value="UniProtKB-UniRule"/>
</dbReference>
<comment type="caution">
    <text evidence="11">The sequence shown here is derived from an EMBL/GenBank/DDBJ whole genome shotgun (WGS) entry which is preliminary data.</text>
</comment>
<protein>
    <recommendedName>
        <fullName evidence="9">Probable endonuclease 4</fullName>
        <ecNumber evidence="9">3.1.21.2</ecNumber>
    </recommendedName>
    <alternativeName>
        <fullName evidence="9">Endodeoxyribonuclease IV</fullName>
    </alternativeName>
    <alternativeName>
        <fullName evidence="9">Endonuclease IV</fullName>
    </alternativeName>
</protein>
<dbReference type="GO" id="GO:0003906">
    <property type="term" value="F:DNA-(apurinic or apyrimidinic site) endonuclease activity"/>
    <property type="evidence" value="ECO:0007669"/>
    <property type="project" value="TreeGrafter"/>
</dbReference>
<dbReference type="Proteomes" id="UP000318995">
    <property type="component" value="Unassembled WGS sequence"/>
</dbReference>
<dbReference type="Gene3D" id="3.20.20.150">
    <property type="entry name" value="Divalent-metal-dependent TIM barrel enzymes"/>
    <property type="match status" value="1"/>
</dbReference>
<feature type="binding site" evidence="9">
    <location>
        <position position="107"/>
    </location>
    <ligand>
        <name>Zn(2+)</name>
        <dbReference type="ChEBI" id="CHEBI:29105"/>
        <label>1</label>
    </ligand>
</feature>
<sequence length="284" mass="30883">MPILGAHMSIAGGYHKAVRAAHAAGCDCVQLFTKNNNQWRAKELTDKDRAAFTAALTELGITHPISHNSYLINLGSPDDELWRKSIDAMVIELQRAEALGIVSVVAHPGAFTTSSEEAGVARIAAGLDEVHRQTPQAVSRVLLETTAGQGSNLGWRFEQLAAILDAVADPDRLGVCFDTCHVFAAGYAMETDKEYAATIRALDKAFGYKKIAAFHLNDSLKPFGSRKDRHAAIGSGEMGLEPFRHLLNDRRFKQVPMYLETPKGEEDGVDLDVVNLTTLRSLVG</sequence>
<evidence type="ECO:0000256" key="3">
    <source>
        <dbReference type="ARBA" id="ARBA00022723"/>
    </source>
</evidence>
<feature type="binding site" evidence="9">
    <location>
        <position position="144"/>
    </location>
    <ligand>
        <name>Zn(2+)</name>
        <dbReference type="ChEBI" id="CHEBI:29105"/>
        <label>2</label>
    </ligand>
</feature>
<dbReference type="AlphaFoldDB" id="A0A5C5WCK7"/>
<comment type="catalytic activity">
    <reaction evidence="9">
        <text>Endonucleolytic cleavage to 5'-phosphooligonucleotide end-products.</text>
        <dbReference type="EC" id="3.1.21.2"/>
    </reaction>
</comment>
<dbReference type="GO" id="GO:0003677">
    <property type="term" value="F:DNA binding"/>
    <property type="evidence" value="ECO:0007669"/>
    <property type="project" value="InterPro"/>
</dbReference>
<dbReference type="SMART" id="SM00518">
    <property type="entry name" value="AP2Ec"/>
    <property type="match status" value="1"/>
</dbReference>
<evidence type="ECO:0000256" key="1">
    <source>
        <dbReference type="ARBA" id="ARBA00005340"/>
    </source>
</evidence>
<dbReference type="RefSeq" id="WP_146570445.1">
    <property type="nucleotide sequence ID" value="NZ_SJPH01000001.1"/>
</dbReference>
<keyword evidence="7 9" id="KW-0862">Zinc</keyword>
<dbReference type="EMBL" id="SJPH01000001">
    <property type="protein sequence ID" value="TWT48404.1"/>
    <property type="molecule type" value="Genomic_DNA"/>
</dbReference>
<evidence type="ECO:0000256" key="5">
    <source>
        <dbReference type="ARBA" id="ARBA00022763"/>
    </source>
</evidence>
<proteinExistence type="inferred from homology"/>
<dbReference type="FunFam" id="3.20.20.150:FF:000001">
    <property type="entry name" value="Probable endonuclease 4"/>
    <property type="match status" value="1"/>
</dbReference>
<dbReference type="GO" id="GO:0008081">
    <property type="term" value="F:phosphoric diester hydrolase activity"/>
    <property type="evidence" value="ECO:0007669"/>
    <property type="project" value="TreeGrafter"/>
</dbReference>
<dbReference type="GO" id="GO:0006284">
    <property type="term" value="P:base-excision repair"/>
    <property type="evidence" value="ECO:0007669"/>
    <property type="project" value="TreeGrafter"/>
</dbReference>
<dbReference type="CDD" id="cd00019">
    <property type="entry name" value="AP2Ec"/>
    <property type="match status" value="1"/>
</dbReference>
<dbReference type="PROSITE" id="PS51432">
    <property type="entry name" value="AP_NUCLEASE_F2_4"/>
    <property type="match status" value="1"/>
</dbReference>
<feature type="binding site" evidence="9">
    <location>
        <position position="228"/>
    </location>
    <ligand>
        <name>Zn(2+)</name>
        <dbReference type="ChEBI" id="CHEBI:29105"/>
        <label>3</label>
    </ligand>
</feature>
<evidence type="ECO:0000259" key="10">
    <source>
        <dbReference type="Pfam" id="PF01261"/>
    </source>
</evidence>
<evidence type="ECO:0000313" key="12">
    <source>
        <dbReference type="Proteomes" id="UP000318995"/>
    </source>
</evidence>
<organism evidence="11 12">
    <name type="scientific">Botrimarina hoheduenensis</name>
    <dbReference type="NCBI Taxonomy" id="2528000"/>
    <lineage>
        <taxon>Bacteria</taxon>
        <taxon>Pseudomonadati</taxon>
        <taxon>Planctomycetota</taxon>
        <taxon>Planctomycetia</taxon>
        <taxon>Pirellulales</taxon>
        <taxon>Lacipirellulaceae</taxon>
        <taxon>Botrimarina</taxon>
    </lineage>
</organism>
<comment type="function">
    <text evidence="9">Endonuclease IV plays a role in DNA repair. It cleaves phosphodiester bonds at apurinic or apyrimidinic (AP) sites, generating a 3'-hydroxyl group and a 5'-terminal sugar phosphate.</text>
</comment>
<keyword evidence="8 9" id="KW-0234">DNA repair</keyword>
<dbReference type="Pfam" id="PF01261">
    <property type="entry name" value="AP_endonuc_2"/>
    <property type="match status" value="1"/>
</dbReference>
<feature type="binding site" evidence="9">
    <location>
        <position position="181"/>
    </location>
    <ligand>
        <name>Zn(2+)</name>
        <dbReference type="ChEBI" id="CHEBI:29105"/>
        <label>3</label>
    </ligand>
</feature>
<feature type="binding site" evidence="9">
    <location>
        <position position="230"/>
    </location>
    <ligand>
        <name>Zn(2+)</name>
        <dbReference type="ChEBI" id="CHEBI:29105"/>
        <label>3</label>
    </ligand>
</feature>
<dbReference type="InterPro" id="IPR036237">
    <property type="entry name" value="Xyl_isomerase-like_sf"/>
</dbReference>
<evidence type="ECO:0000256" key="4">
    <source>
        <dbReference type="ARBA" id="ARBA00022759"/>
    </source>
</evidence>
<evidence type="ECO:0000256" key="6">
    <source>
        <dbReference type="ARBA" id="ARBA00022801"/>
    </source>
</evidence>
<feature type="binding site" evidence="9">
    <location>
        <position position="260"/>
    </location>
    <ligand>
        <name>Zn(2+)</name>
        <dbReference type="ChEBI" id="CHEBI:29105"/>
        <label>2</label>
    </ligand>
</feature>
<name>A0A5C5WCK7_9BACT</name>
<dbReference type="OrthoDB" id="9805666at2"/>
<dbReference type="InterPro" id="IPR018246">
    <property type="entry name" value="AP_endonuc_F2_Zn_BS"/>
</dbReference>
<keyword evidence="4 9" id="KW-0255">Endonuclease</keyword>
<gene>
    <name evidence="9 11" type="primary">nfo</name>
    <name evidence="11" type="ORF">Pla111_01710</name>
</gene>
<dbReference type="PROSITE" id="PS00731">
    <property type="entry name" value="AP_NUCLEASE_F2_3"/>
    <property type="match status" value="1"/>
</dbReference>
<dbReference type="PANTHER" id="PTHR21445">
    <property type="entry name" value="ENDONUCLEASE IV ENDODEOXYRIBONUCLEASE IV"/>
    <property type="match status" value="1"/>
</dbReference>
<dbReference type="GO" id="GO:0008270">
    <property type="term" value="F:zinc ion binding"/>
    <property type="evidence" value="ECO:0007669"/>
    <property type="project" value="UniProtKB-UniRule"/>
</dbReference>
<dbReference type="PROSITE" id="PS00730">
    <property type="entry name" value="AP_NUCLEASE_F2_2"/>
    <property type="match status" value="1"/>
</dbReference>
<dbReference type="PANTHER" id="PTHR21445:SF0">
    <property type="entry name" value="APURINIC-APYRIMIDINIC ENDONUCLEASE"/>
    <property type="match status" value="1"/>
</dbReference>
<keyword evidence="2 9" id="KW-0540">Nuclease</keyword>
<evidence type="ECO:0000256" key="9">
    <source>
        <dbReference type="HAMAP-Rule" id="MF_00152"/>
    </source>
</evidence>
<evidence type="ECO:0000256" key="2">
    <source>
        <dbReference type="ARBA" id="ARBA00022722"/>
    </source>
</evidence>
<feature type="binding site" evidence="9">
    <location>
        <position position="215"/>
    </location>
    <ligand>
        <name>Zn(2+)</name>
        <dbReference type="ChEBI" id="CHEBI:29105"/>
        <label>2</label>
    </ligand>
</feature>
<evidence type="ECO:0000256" key="8">
    <source>
        <dbReference type="ARBA" id="ARBA00023204"/>
    </source>
</evidence>
<dbReference type="InterPro" id="IPR001719">
    <property type="entry name" value="AP_endonuc_2"/>
</dbReference>
<keyword evidence="3 9" id="KW-0479">Metal-binding</keyword>
<keyword evidence="6 9" id="KW-0378">Hydrolase</keyword>
<feature type="binding site" evidence="9">
    <location>
        <position position="178"/>
    </location>
    <ligand>
        <name>Zn(2+)</name>
        <dbReference type="ChEBI" id="CHEBI:29105"/>
        <label>2</label>
    </ligand>
</feature>
<feature type="binding site" evidence="9">
    <location>
        <position position="144"/>
    </location>
    <ligand>
        <name>Zn(2+)</name>
        <dbReference type="ChEBI" id="CHEBI:29105"/>
        <label>1</label>
    </ligand>
</feature>
<evidence type="ECO:0000256" key="7">
    <source>
        <dbReference type="ARBA" id="ARBA00022833"/>
    </source>
</evidence>
<comment type="similarity">
    <text evidence="1 9">Belongs to the AP endonuclease 2 family.</text>
</comment>
<evidence type="ECO:0000313" key="11">
    <source>
        <dbReference type="EMBL" id="TWT48404.1"/>
    </source>
</evidence>
<keyword evidence="5 9" id="KW-0227">DNA damage</keyword>